<dbReference type="Pfam" id="PF02355">
    <property type="entry name" value="SecD_SecF_C"/>
    <property type="match status" value="1"/>
</dbReference>
<reference evidence="12 13" key="1">
    <citation type="submission" date="2019-10" db="EMBL/GenBank/DDBJ databases">
        <title>Nocardioides novel species isolated from the excrement of Marmot.</title>
        <authorList>
            <person name="Zhang G."/>
        </authorList>
    </citation>
    <scope>NUCLEOTIDE SEQUENCE [LARGE SCALE GENOMIC DNA]</scope>
    <source>
        <strain evidence="13">zg-579</strain>
    </source>
</reference>
<dbReference type="EMBL" id="WLCI01000023">
    <property type="protein sequence ID" value="MTB97415.1"/>
    <property type="molecule type" value="Genomic_DNA"/>
</dbReference>
<comment type="function">
    <text evidence="9">Part of the Sec protein translocase complex. Interacts with the SecYEG preprotein conducting channel. SecDF uses the proton motive force (PMF) to complete protein translocation after the ATP-dependent function of SecA.</text>
</comment>
<keyword evidence="8 9" id="KW-0472">Membrane</keyword>
<feature type="transmembrane region" description="Helical" evidence="9">
    <location>
        <begin position="284"/>
        <end position="303"/>
    </location>
</feature>
<dbReference type="PANTHER" id="PTHR30081">
    <property type="entry name" value="PROTEIN-EXPORT MEMBRANE PROTEIN SEC"/>
    <property type="match status" value="1"/>
</dbReference>
<dbReference type="AlphaFoldDB" id="A0A6I3JH91"/>
<dbReference type="PRINTS" id="PR01755">
    <property type="entry name" value="SECFTRNLCASE"/>
</dbReference>
<dbReference type="Pfam" id="PF07549">
    <property type="entry name" value="Sec_GG"/>
    <property type="match status" value="1"/>
</dbReference>
<feature type="transmembrane region" description="Helical" evidence="9">
    <location>
        <begin position="259"/>
        <end position="278"/>
    </location>
</feature>
<sequence>MGKFSRLGNELYTGRRSIDFVGRRPLWYAVSLVLVGLAIGVVVIKGLNFGIEFTGGTQYRVAVGASAATQDNADALRAAVADAGVDGAESPVVTTAGDSLLIQTEDLSQEESDRIVEAITETVEVDDPLQDISQDEIGASWGQQVAERALIGVAVFLGLVMIFIWLYFREWKMSVAALVALFHDIAITVGIYALSGFPVTPSAVTGLLAILGFSLYDTVVVFDKVRENTHEYRRPGQSYADATNLAVNQTLVRSINTGIVALIPIGAILWVSAVQLGASSLQDLALSQFVGMAAGVYSSVVLAPRILVQLKSTETEVKLQERHAKAKARALADPYASVPAVTSDSPVAQRAWDPESDPELVADGDDVDDDDEPGLDRPVGGASPVRAEASGRGRVVPQTKGEVRPSGAAGRQQPSRVTRSKRGKK</sequence>
<evidence type="ECO:0000256" key="5">
    <source>
        <dbReference type="ARBA" id="ARBA00022927"/>
    </source>
</evidence>
<dbReference type="InterPro" id="IPR048634">
    <property type="entry name" value="SecD_SecF_C"/>
</dbReference>
<dbReference type="PANTHER" id="PTHR30081:SF8">
    <property type="entry name" value="PROTEIN TRANSLOCASE SUBUNIT SECF"/>
    <property type="match status" value="1"/>
</dbReference>
<dbReference type="RefSeq" id="WP_154617386.1">
    <property type="nucleotide sequence ID" value="NZ_CP053660.1"/>
</dbReference>
<comment type="caution">
    <text evidence="12">The sequence shown here is derived from an EMBL/GenBank/DDBJ whole genome shotgun (WGS) entry which is preliminary data.</text>
</comment>
<dbReference type="GO" id="GO:0006605">
    <property type="term" value="P:protein targeting"/>
    <property type="evidence" value="ECO:0007669"/>
    <property type="project" value="UniProtKB-UniRule"/>
</dbReference>
<keyword evidence="7 9" id="KW-0811">Translocation</keyword>
<evidence type="ECO:0000259" key="11">
    <source>
        <dbReference type="Pfam" id="PF02355"/>
    </source>
</evidence>
<dbReference type="GO" id="GO:0005886">
    <property type="term" value="C:plasma membrane"/>
    <property type="evidence" value="ECO:0007669"/>
    <property type="project" value="UniProtKB-SubCell"/>
</dbReference>
<keyword evidence="13" id="KW-1185">Reference proteome</keyword>
<dbReference type="GO" id="GO:0043952">
    <property type="term" value="P:protein transport by the Sec complex"/>
    <property type="evidence" value="ECO:0007669"/>
    <property type="project" value="UniProtKB-UniRule"/>
</dbReference>
<dbReference type="HAMAP" id="MF_01464_B">
    <property type="entry name" value="SecF_B"/>
    <property type="match status" value="1"/>
</dbReference>
<keyword evidence="2 9" id="KW-0813">Transport</keyword>
<dbReference type="InterPro" id="IPR022645">
    <property type="entry name" value="SecD/SecF_bac"/>
</dbReference>
<feature type="transmembrane region" description="Helical" evidence="9">
    <location>
        <begin position="149"/>
        <end position="168"/>
    </location>
</feature>
<accession>A0A6I3JH91</accession>
<keyword evidence="4 9" id="KW-0812">Transmembrane</keyword>
<comment type="subcellular location">
    <subcellularLocation>
        <location evidence="1 9">Cell membrane</location>
        <topology evidence="1 9">Multi-pass membrane protein</topology>
    </subcellularLocation>
</comment>
<dbReference type="SUPFAM" id="SSF82866">
    <property type="entry name" value="Multidrug efflux transporter AcrB transmembrane domain"/>
    <property type="match status" value="1"/>
</dbReference>
<evidence type="ECO:0000256" key="1">
    <source>
        <dbReference type="ARBA" id="ARBA00004651"/>
    </source>
</evidence>
<dbReference type="GO" id="GO:0065002">
    <property type="term" value="P:intracellular protein transmembrane transport"/>
    <property type="evidence" value="ECO:0007669"/>
    <property type="project" value="UniProtKB-UniRule"/>
</dbReference>
<dbReference type="InterPro" id="IPR022813">
    <property type="entry name" value="SecD/SecF_arch_bac"/>
</dbReference>
<protein>
    <recommendedName>
        <fullName evidence="9">Protein-export membrane protein SecF</fullName>
    </recommendedName>
</protein>
<feature type="transmembrane region" description="Helical" evidence="9">
    <location>
        <begin position="203"/>
        <end position="222"/>
    </location>
</feature>
<dbReference type="NCBIfam" id="TIGR00916">
    <property type="entry name" value="2A0604s01"/>
    <property type="match status" value="1"/>
</dbReference>
<dbReference type="Proteomes" id="UP000433406">
    <property type="component" value="Unassembled WGS sequence"/>
</dbReference>
<proteinExistence type="inferred from homology"/>
<evidence type="ECO:0000313" key="13">
    <source>
        <dbReference type="Proteomes" id="UP000433406"/>
    </source>
</evidence>
<keyword evidence="6 9" id="KW-1133">Transmembrane helix</keyword>
<comment type="subunit">
    <text evidence="9">Forms a complex with SecD. Part of the essential Sec protein translocation apparatus which comprises SecA, SecYEG and auxiliary proteins SecDF. Other proteins may also be involved.</text>
</comment>
<dbReference type="InterPro" id="IPR022646">
    <property type="entry name" value="SecD/SecF_CS"/>
</dbReference>
<evidence type="ECO:0000256" key="7">
    <source>
        <dbReference type="ARBA" id="ARBA00023010"/>
    </source>
</evidence>
<evidence type="ECO:0000256" key="6">
    <source>
        <dbReference type="ARBA" id="ARBA00022989"/>
    </source>
</evidence>
<dbReference type="GO" id="GO:0015450">
    <property type="term" value="F:protein-transporting ATPase activity"/>
    <property type="evidence" value="ECO:0007669"/>
    <property type="project" value="InterPro"/>
</dbReference>
<comment type="similarity">
    <text evidence="9">Belongs to the SecD/SecF family. SecF subfamily.</text>
</comment>
<evidence type="ECO:0000313" key="12">
    <source>
        <dbReference type="EMBL" id="MTB97415.1"/>
    </source>
</evidence>
<dbReference type="InterPro" id="IPR005665">
    <property type="entry name" value="SecF_bac"/>
</dbReference>
<evidence type="ECO:0000256" key="10">
    <source>
        <dbReference type="SAM" id="MobiDB-lite"/>
    </source>
</evidence>
<dbReference type="NCBIfam" id="TIGR00966">
    <property type="entry name" value="transloc_SecF"/>
    <property type="match status" value="1"/>
</dbReference>
<keyword evidence="5 9" id="KW-0653">Protein transport</keyword>
<evidence type="ECO:0000256" key="3">
    <source>
        <dbReference type="ARBA" id="ARBA00022475"/>
    </source>
</evidence>
<name>A0A6I3JH91_9ACTN</name>
<evidence type="ECO:0000256" key="2">
    <source>
        <dbReference type="ARBA" id="ARBA00022448"/>
    </source>
</evidence>
<feature type="domain" description="Protein export membrane protein SecD/SecF C-terminal" evidence="11">
    <location>
        <begin position="123"/>
        <end position="311"/>
    </location>
</feature>
<feature type="region of interest" description="Disordered" evidence="10">
    <location>
        <begin position="335"/>
        <end position="425"/>
    </location>
</feature>
<feature type="compositionally biased region" description="Acidic residues" evidence="10">
    <location>
        <begin position="354"/>
        <end position="373"/>
    </location>
</feature>
<gene>
    <name evidence="9 12" type="primary">secF</name>
    <name evidence="12" type="ORF">GGQ22_20315</name>
</gene>
<evidence type="ECO:0000256" key="4">
    <source>
        <dbReference type="ARBA" id="ARBA00022692"/>
    </source>
</evidence>
<dbReference type="InterPro" id="IPR055344">
    <property type="entry name" value="SecD_SecF_C_bact"/>
</dbReference>
<evidence type="ECO:0000256" key="8">
    <source>
        <dbReference type="ARBA" id="ARBA00023136"/>
    </source>
</evidence>
<organism evidence="12 13">
    <name type="scientific">Nocardioides marmotae</name>
    <dbReference type="NCBI Taxonomy" id="2663857"/>
    <lineage>
        <taxon>Bacteria</taxon>
        <taxon>Bacillati</taxon>
        <taxon>Actinomycetota</taxon>
        <taxon>Actinomycetes</taxon>
        <taxon>Propionibacteriales</taxon>
        <taxon>Nocardioidaceae</taxon>
        <taxon>Nocardioides</taxon>
    </lineage>
</organism>
<feature type="transmembrane region" description="Helical" evidence="9">
    <location>
        <begin position="175"/>
        <end position="197"/>
    </location>
</feature>
<keyword evidence="3 9" id="KW-1003">Cell membrane</keyword>
<evidence type="ECO:0000256" key="9">
    <source>
        <dbReference type="HAMAP-Rule" id="MF_01464"/>
    </source>
</evidence>
<dbReference type="Gene3D" id="1.20.1640.10">
    <property type="entry name" value="Multidrug efflux transporter AcrB transmembrane domain"/>
    <property type="match status" value="1"/>
</dbReference>
<feature type="transmembrane region" description="Helical" evidence="9">
    <location>
        <begin position="25"/>
        <end position="44"/>
    </location>
</feature>